<organism evidence="1">
    <name type="scientific">Entomoneis paludosa</name>
    <dbReference type="NCBI Taxonomy" id="265537"/>
    <lineage>
        <taxon>Eukaryota</taxon>
        <taxon>Sar</taxon>
        <taxon>Stramenopiles</taxon>
        <taxon>Ochrophyta</taxon>
        <taxon>Bacillariophyta</taxon>
        <taxon>Bacillariophyceae</taxon>
        <taxon>Bacillariophycidae</taxon>
        <taxon>Entomoneidaceae</taxon>
        <taxon>Entomoneis</taxon>
    </lineage>
</organism>
<accession>A0A7S3DUT9</accession>
<dbReference type="AlphaFoldDB" id="A0A7S3DUT9"/>
<reference evidence="1" key="1">
    <citation type="submission" date="2021-01" db="EMBL/GenBank/DDBJ databases">
        <authorList>
            <person name="Corre E."/>
            <person name="Pelletier E."/>
            <person name="Niang G."/>
            <person name="Scheremetjew M."/>
            <person name="Finn R."/>
            <person name="Kale V."/>
            <person name="Holt S."/>
            <person name="Cochrane G."/>
            <person name="Meng A."/>
            <person name="Brown T."/>
            <person name="Cohen L."/>
        </authorList>
    </citation>
    <scope>NUCLEOTIDE SEQUENCE</scope>
    <source>
        <strain evidence="1">CCMP125</strain>
    </source>
</reference>
<name>A0A7S3DUT9_9STRA</name>
<protein>
    <submittedName>
        <fullName evidence="1">Uncharacterized protein</fullName>
    </submittedName>
</protein>
<proteinExistence type="predicted"/>
<evidence type="ECO:0000313" key="1">
    <source>
        <dbReference type="EMBL" id="CAD9984339.1"/>
    </source>
</evidence>
<dbReference type="EMBL" id="HBHT01032147">
    <property type="protein sequence ID" value="CAD9984339.1"/>
    <property type="molecule type" value="Transcribed_RNA"/>
</dbReference>
<gene>
    <name evidence="1" type="ORF">APAL1065_LOCUS21604</name>
</gene>
<sequence>MPDCDKPMICSACCCFYTACDFDDVSLLCHHSSDCLCIRSSSCCAMGVEPRGVGCTADKSKDECCMIGLYCCDCGIVTPKVLCASYRKCLCLQGAAACPGSPAYMDDFVCALYCLACAPQCGCCVTAPECPAIDMVKAGQSVDPKAVSSEPKMDR</sequence>